<evidence type="ECO:0000313" key="9">
    <source>
        <dbReference type="Proteomes" id="UP000192907"/>
    </source>
</evidence>
<keyword evidence="8" id="KW-0282">Flagellum</keyword>
<feature type="region of interest" description="Disordered" evidence="6">
    <location>
        <begin position="326"/>
        <end position="365"/>
    </location>
</feature>
<keyword evidence="3 7" id="KW-0812">Transmembrane</keyword>
<evidence type="ECO:0000256" key="7">
    <source>
        <dbReference type="SAM" id="Phobius"/>
    </source>
</evidence>
<dbReference type="OrthoDB" id="5741235at2"/>
<keyword evidence="9" id="KW-1185">Reference proteome</keyword>
<evidence type="ECO:0000256" key="2">
    <source>
        <dbReference type="ARBA" id="ARBA00022475"/>
    </source>
</evidence>
<evidence type="ECO:0000256" key="6">
    <source>
        <dbReference type="SAM" id="MobiDB-lite"/>
    </source>
</evidence>
<feature type="compositionally biased region" description="Basic and acidic residues" evidence="6">
    <location>
        <begin position="326"/>
        <end position="335"/>
    </location>
</feature>
<feature type="transmembrane region" description="Helical" evidence="7">
    <location>
        <begin position="188"/>
        <end position="208"/>
    </location>
</feature>
<evidence type="ECO:0000256" key="3">
    <source>
        <dbReference type="ARBA" id="ARBA00022692"/>
    </source>
</evidence>
<protein>
    <submittedName>
        <fullName evidence="8">Flagellar biogenesis protein FliO</fullName>
    </submittedName>
</protein>
<dbReference type="Proteomes" id="UP000192907">
    <property type="component" value="Unassembled WGS sequence"/>
</dbReference>
<proteinExistence type="predicted"/>
<dbReference type="EMBL" id="FWZT01000023">
    <property type="protein sequence ID" value="SMF66519.1"/>
    <property type="molecule type" value="Genomic_DNA"/>
</dbReference>
<dbReference type="Pfam" id="PF04347">
    <property type="entry name" value="FliO"/>
    <property type="match status" value="1"/>
</dbReference>
<organism evidence="8 9">
    <name type="scientific">Pseudobacteriovorax antillogorgiicola</name>
    <dbReference type="NCBI Taxonomy" id="1513793"/>
    <lineage>
        <taxon>Bacteria</taxon>
        <taxon>Pseudomonadati</taxon>
        <taxon>Bdellovibrionota</taxon>
        <taxon>Oligoflexia</taxon>
        <taxon>Oligoflexales</taxon>
        <taxon>Pseudobacteriovoracaceae</taxon>
        <taxon>Pseudobacteriovorax</taxon>
    </lineage>
</organism>
<keyword evidence="4 7" id="KW-1133">Transmembrane helix</keyword>
<dbReference type="InterPro" id="IPR022781">
    <property type="entry name" value="Flagellar_biosynth_FliO"/>
</dbReference>
<dbReference type="STRING" id="1513793.SAMN06296036_12337"/>
<gene>
    <name evidence="8" type="ORF">SAMN06296036_12337</name>
</gene>
<feature type="region of interest" description="Disordered" evidence="6">
    <location>
        <begin position="289"/>
        <end position="313"/>
    </location>
</feature>
<reference evidence="9" key="1">
    <citation type="submission" date="2017-04" db="EMBL/GenBank/DDBJ databases">
        <authorList>
            <person name="Varghese N."/>
            <person name="Submissions S."/>
        </authorList>
    </citation>
    <scope>NUCLEOTIDE SEQUENCE [LARGE SCALE GENOMIC DNA]</scope>
    <source>
        <strain evidence="9">RKEM611</strain>
    </source>
</reference>
<accession>A0A1Y6CHV1</accession>
<evidence type="ECO:0000256" key="5">
    <source>
        <dbReference type="ARBA" id="ARBA00023136"/>
    </source>
</evidence>
<dbReference type="GO" id="GO:0016020">
    <property type="term" value="C:membrane"/>
    <property type="evidence" value="ECO:0007669"/>
    <property type="project" value="InterPro"/>
</dbReference>
<keyword evidence="2" id="KW-1003">Cell membrane</keyword>
<dbReference type="GO" id="GO:0044781">
    <property type="term" value="P:bacterial-type flagellum organization"/>
    <property type="evidence" value="ECO:0007669"/>
    <property type="project" value="InterPro"/>
</dbReference>
<evidence type="ECO:0000256" key="1">
    <source>
        <dbReference type="ARBA" id="ARBA00004236"/>
    </source>
</evidence>
<evidence type="ECO:0000313" key="8">
    <source>
        <dbReference type="EMBL" id="SMF66519.1"/>
    </source>
</evidence>
<comment type="subcellular location">
    <subcellularLocation>
        <location evidence="1">Cell membrane</location>
    </subcellularLocation>
</comment>
<name>A0A1Y6CHV1_9BACT</name>
<sequence length="381" mass="42219">MKVLQLVTMIVLVIGMELHASSKTFEVSAVKTDVDDQSSLISILYKDGVPKKDVTIEEHGTFIQVKVPATTVLEPGKFYDSKGPYFRKIATFQIDEQTAGIRMFVTQETKSLIGSLTTEFLNDRLLIHLDHKTVKPVHIDDSPPVGEVIARTKVRHDIEDPAKKIREAQSDSSKNEADMLGEELHEKLIYITIIGGGFLMLFFMSLTIRRLIAKTGLPRPDGKAVPMRTVASYSLAPKQNLTLVEVGRHQVLLGVSPDGINYLTSIPPDQPSSVGPSHDSLSYVRRSESPLLNQTKAPLGGQKPMNSNPAMETMNPVNRVMKKVAKEAEKGKRNEPQMNRDQGQEYEGVKTSFSTQKSGDSRSIEDVTNLIRSKLKNLPSV</sequence>
<keyword evidence="8" id="KW-0966">Cell projection</keyword>
<keyword evidence="5 7" id="KW-0472">Membrane</keyword>
<keyword evidence="8" id="KW-0969">Cilium</keyword>
<dbReference type="AlphaFoldDB" id="A0A1Y6CHV1"/>
<evidence type="ECO:0000256" key="4">
    <source>
        <dbReference type="ARBA" id="ARBA00022989"/>
    </source>
</evidence>
<dbReference type="RefSeq" id="WP_132323605.1">
    <property type="nucleotide sequence ID" value="NZ_FWZT01000023.1"/>
</dbReference>